<comment type="catalytic activity">
    <reaction evidence="2">
        <text>N(2)-acetyl-L-ornithine + carbamoyl phosphate = N(2)-acetyl-L-citrulline + phosphate + H(+)</text>
        <dbReference type="Rhea" id="RHEA:18609"/>
        <dbReference type="ChEBI" id="CHEBI:15378"/>
        <dbReference type="ChEBI" id="CHEBI:43474"/>
        <dbReference type="ChEBI" id="CHEBI:57805"/>
        <dbReference type="ChEBI" id="CHEBI:58228"/>
        <dbReference type="ChEBI" id="CHEBI:58765"/>
        <dbReference type="EC" id="2.1.3.9"/>
    </reaction>
</comment>
<dbReference type="EC" id="2.1.3.9" evidence="2"/>
<dbReference type="InterPro" id="IPR006132">
    <property type="entry name" value="Asp/Orn_carbamoyltranf_P-bd"/>
</dbReference>
<dbReference type="GO" id="GO:0042450">
    <property type="term" value="P:L-arginine biosynthetic process via ornithine"/>
    <property type="evidence" value="ECO:0007669"/>
    <property type="project" value="InterPro"/>
</dbReference>
<proteinExistence type="inferred from homology"/>
<evidence type="ECO:0000259" key="3">
    <source>
        <dbReference type="Pfam" id="PF00185"/>
    </source>
</evidence>
<gene>
    <name evidence="2" type="primary">argF'</name>
    <name evidence="5" type="ORF">D0Y53_06545</name>
</gene>
<feature type="binding site" evidence="2">
    <location>
        <position position="152"/>
    </location>
    <ligand>
        <name>N(2)-acetyl-L-ornithine</name>
        <dbReference type="ChEBI" id="CHEBI:57805"/>
    </ligand>
</feature>
<dbReference type="InterPro" id="IPR036901">
    <property type="entry name" value="Asp/Orn_carbamoylTrfase_sf"/>
</dbReference>
<comment type="function">
    <text evidence="2">Catalyzes the transfer of the carbamoyl group from carbamoyl phosphate to the delta-amino group of N(2)-acetyl-L-ornithine to produce N(2)-acetyl-L-citrulline. This is a step in an alternative arginine biosynthesis pathway.</text>
</comment>
<dbReference type="PRINTS" id="PR00101">
    <property type="entry name" value="ATCASE"/>
</dbReference>
<dbReference type="Proteomes" id="UP000262917">
    <property type="component" value="Unassembled WGS sequence"/>
</dbReference>
<sequence length="345" mass="38109">MKHFLNTQDCSRSELDALLALAARFRRAGRGGASAGLPLPEQPLRGKAIALVFFNPSLRTRTSFELGAFQLGGHAVVLQPGKDAWPIEFELGTVMDGEAEEHIAEVARVLSRYADLIGVRAFPKFLDWAQDRRDTVLRGFAQYATVPVINMETITHPCQELAHALALQEHFGTTDLRGRKYVLTWTYHPKALNTAVANSALTIATRLGMDVTLLCPTPEYVLDERYMGWAAANVAESGGSLQVSHDIESAYAGADVVYAKSWGALPYFGRWEAEQPVRDRYRHFIVDEAKMALTNDAVFSHCLPLRRNVKATDAVMDSPRCLAIDEAENRLHVQKAVMTTLAGGQ</sequence>
<keyword evidence="6" id="KW-1185">Reference proteome</keyword>
<keyword evidence="1 2" id="KW-0808">Transferase</keyword>
<name>A0A372DMI5_9GAMM</name>
<evidence type="ECO:0000256" key="1">
    <source>
        <dbReference type="ARBA" id="ARBA00022679"/>
    </source>
</evidence>
<dbReference type="OrthoDB" id="9802587at2"/>
<dbReference type="GO" id="GO:0005737">
    <property type="term" value="C:cytoplasm"/>
    <property type="evidence" value="ECO:0007669"/>
    <property type="project" value="UniProtKB-SubCell"/>
</dbReference>
<dbReference type="UniPathway" id="UPA00068"/>
<feature type="binding site" evidence="2">
    <location>
        <position position="303"/>
    </location>
    <ligand>
        <name>N(2)-acetyl-L-ornithine</name>
        <dbReference type="ChEBI" id="CHEBI:57805"/>
    </ligand>
</feature>
<feature type="domain" description="Aspartate/ornithine carbamoyltransferase carbamoyl-P binding" evidence="4">
    <location>
        <begin position="2"/>
        <end position="169"/>
    </location>
</feature>
<dbReference type="InterPro" id="IPR043695">
    <property type="entry name" value="ArgF"/>
</dbReference>
<dbReference type="InterPro" id="IPR006130">
    <property type="entry name" value="Asp/Orn_carbamoylTrfase"/>
</dbReference>
<comment type="caution">
    <text evidence="5">The sequence shown here is derived from an EMBL/GenBank/DDBJ whole genome shotgun (WGS) entry which is preliminary data.</text>
</comment>
<dbReference type="InterPro" id="IPR006131">
    <property type="entry name" value="Asp_carbamoyltransf_Asp/Orn-bd"/>
</dbReference>
<feature type="binding site" evidence="2">
    <location>
        <position position="85"/>
    </location>
    <ligand>
        <name>carbamoyl phosphate</name>
        <dbReference type="ChEBI" id="CHEBI:58228"/>
        <note>ligand shared between two neighboring subunits</note>
    </ligand>
</feature>
<dbReference type="EMBL" id="QVPD01000005">
    <property type="protein sequence ID" value="RFP60801.1"/>
    <property type="molecule type" value="Genomic_DNA"/>
</dbReference>
<feature type="binding site" description="in other chain" evidence="2">
    <location>
        <begin position="302"/>
        <end position="303"/>
    </location>
    <ligand>
        <name>carbamoyl phosphate</name>
        <dbReference type="ChEBI" id="CHEBI:58228"/>
        <note>ligand shared between two neighboring subunits</note>
    </ligand>
</feature>
<evidence type="ECO:0000259" key="4">
    <source>
        <dbReference type="Pfam" id="PF02729"/>
    </source>
</evidence>
<feature type="modified residue" description="N6-carboxylysine" evidence="2">
    <location>
        <position position="310"/>
    </location>
</feature>
<protein>
    <recommendedName>
        <fullName evidence="2">N-acetylornithine carbamoyltransferase</fullName>
        <ecNumber evidence="2">2.1.3.9</ecNumber>
    </recommendedName>
    <alternativeName>
        <fullName evidence="2">N-acetyl-L-ornithine transcarbamylase</fullName>
        <shortName evidence="2">AOTCase</shortName>
        <shortName evidence="2">Acetylornithine transcarbamylase</shortName>
    </alternativeName>
</protein>
<dbReference type="Pfam" id="PF02729">
    <property type="entry name" value="OTCace_N"/>
    <property type="match status" value="1"/>
</dbReference>
<dbReference type="Pfam" id="PF00185">
    <property type="entry name" value="OTCace"/>
    <property type="match status" value="1"/>
</dbReference>
<feature type="binding site" evidence="2">
    <location>
        <position position="260"/>
    </location>
    <ligand>
        <name>N(2)-acetyl-L-ornithine</name>
        <dbReference type="ChEBI" id="CHEBI:57805"/>
    </ligand>
</feature>
<comment type="pathway">
    <text evidence="2">Amino-acid biosynthesis; L-arginine biosynthesis.</text>
</comment>
<dbReference type="PRINTS" id="PR00100">
    <property type="entry name" value="AOTCASE"/>
</dbReference>
<feature type="binding site" description="in other chain" evidence="2">
    <location>
        <position position="330"/>
    </location>
    <ligand>
        <name>carbamoyl phosphate</name>
        <dbReference type="ChEBI" id="CHEBI:58228"/>
        <note>ligand shared between two neighboring subunits</note>
    </ligand>
</feature>
<evidence type="ECO:0000313" key="6">
    <source>
        <dbReference type="Proteomes" id="UP000262917"/>
    </source>
</evidence>
<evidence type="ECO:0000313" key="5">
    <source>
        <dbReference type="EMBL" id="RFP60801.1"/>
    </source>
</evidence>
<dbReference type="GO" id="GO:0043857">
    <property type="term" value="F:N-acetylornithine carbamoyltransferase activity"/>
    <property type="evidence" value="ECO:0007669"/>
    <property type="project" value="UniProtKB-UniRule"/>
</dbReference>
<dbReference type="RefSeq" id="WP_117202409.1">
    <property type="nucleotide sequence ID" value="NZ_JBHTBK010000002.1"/>
</dbReference>
<reference evidence="5 6" key="1">
    <citation type="submission" date="2018-08" db="EMBL/GenBank/DDBJ databases">
        <title>Lysobacter weifangensis sp. nov., a new member of the family 'Xanthomonadaceae', isolated from soil in a farmland.</title>
        <authorList>
            <person name="Zhao H."/>
        </authorList>
    </citation>
    <scope>NUCLEOTIDE SEQUENCE [LARGE SCALE GENOMIC DNA]</scope>
    <source>
        <strain evidence="5 6">WF-2</strain>
    </source>
</reference>
<dbReference type="Gene3D" id="3.40.50.1370">
    <property type="entry name" value="Aspartate/ornithine carbamoyltransferase"/>
    <property type="match status" value="2"/>
</dbReference>
<feature type="domain" description="Aspartate/ornithine carbamoyltransferase Asp/Orn-binding" evidence="3">
    <location>
        <begin position="194"/>
        <end position="340"/>
    </location>
</feature>
<keyword evidence="2" id="KW-0055">Arginine biosynthesis</keyword>
<dbReference type="PANTHER" id="PTHR45753:SF3">
    <property type="entry name" value="ORNITHINE TRANSCARBAMYLASE, MITOCHONDRIAL"/>
    <property type="match status" value="1"/>
</dbReference>
<dbReference type="AlphaFoldDB" id="A0A372DMI5"/>
<evidence type="ECO:0000256" key="2">
    <source>
        <dbReference type="HAMAP-Rule" id="MF_02234"/>
    </source>
</evidence>
<feature type="binding site" description="in other chain" evidence="2">
    <location>
        <begin position="57"/>
        <end position="60"/>
    </location>
    <ligand>
        <name>carbamoyl phosphate</name>
        <dbReference type="ChEBI" id="CHEBI:58228"/>
        <note>ligand shared between two neighboring subunits</note>
    </ligand>
</feature>
<keyword evidence="2" id="KW-0028">Amino-acid biosynthesis</keyword>
<organism evidence="5 6">
    <name type="scientific">Cognatiluteimonas weifangensis</name>
    <dbReference type="NCBI Taxonomy" id="2303539"/>
    <lineage>
        <taxon>Bacteria</taxon>
        <taxon>Pseudomonadati</taxon>
        <taxon>Pseudomonadota</taxon>
        <taxon>Gammaproteobacteria</taxon>
        <taxon>Lysobacterales</taxon>
        <taxon>Lysobacteraceae</taxon>
        <taxon>Cognatiluteimonas</taxon>
    </lineage>
</organism>
<dbReference type="GO" id="GO:0016597">
    <property type="term" value="F:amino acid binding"/>
    <property type="evidence" value="ECO:0007669"/>
    <property type="project" value="InterPro"/>
</dbReference>
<comment type="similarity">
    <text evidence="2">Belongs to the aspartate/ornithine carbamoyltransferase superfamily. AOTCase family.</text>
</comment>
<comment type="subcellular location">
    <subcellularLocation>
        <location evidence="2">Cytoplasm</location>
    </subcellularLocation>
</comment>
<dbReference type="GO" id="GO:0004585">
    <property type="term" value="F:ornithine carbamoyltransferase activity"/>
    <property type="evidence" value="ECO:0007669"/>
    <property type="project" value="TreeGrafter"/>
</dbReference>
<dbReference type="SUPFAM" id="SSF53671">
    <property type="entry name" value="Aspartate/ornithine carbamoyltransferase"/>
    <property type="match status" value="1"/>
</dbReference>
<dbReference type="HAMAP" id="MF_02234">
    <property type="entry name" value="AOTCase"/>
    <property type="match status" value="1"/>
</dbReference>
<accession>A0A372DMI5</accession>
<comment type="subunit">
    <text evidence="2">Homotrimer.</text>
</comment>
<dbReference type="GO" id="GO:0019240">
    <property type="term" value="P:citrulline biosynthetic process"/>
    <property type="evidence" value="ECO:0007669"/>
    <property type="project" value="TreeGrafter"/>
</dbReference>
<feature type="binding site" description="in other chain" evidence="2">
    <location>
        <begin position="156"/>
        <end position="159"/>
    </location>
    <ligand>
        <name>carbamoyl phosphate</name>
        <dbReference type="ChEBI" id="CHEBI:58228"/>
        <note>ligand shared between two neighboring subunits</note>
    </ligand>
</feature>
<dbReference type="PANTHER" id="PTHR45753">
    <property type="entry name" value="ORNITHINE CARBAMOYLTRANSFERASE, MITOCHONDRIAL"/>
    <property type="match status" value="1"/>
</dbReference>
<feature type="binding site" description="in other chain" evidence="2">
    <location>
        <position position="120"/>
    </location>
    <ligand>
        <name>carbamoyl phosphate</name>
        <dbReference type="ChEBI" id="CHEBI:58228"/>
        <note>ligand shared between two neighboring subunits</note>
    </ligand>
</feature>
<dbReference type="NCBIfam" id="NF003384">
    <property type="entry name" value="PRK04523.1"/>
    <property type="match status" value="1"/>
</dbReference>
<feature type="site" description="Key residue in conferring substrate specificity for N-acetyl-L-ornithine versus N-succinyl-L-ornithine" evidence="2">
    <location>
        <position position="100"/>
    </location>
</feature>
<keyword evidence="2" id="KW-0963">Cytoplasm</keyword>